<dbReference type="InterPro" id="IPR001576">
    <property type="entry name" value="Phosphoglycerate_kinase"/>
</dbReference>
<feature type="binding site" evidence="12">
    <location>
        <position position="123"/>
    </location>
    <ligand>
        <name>(2R)-3-phosphoglycerate</name>
        <dbReference type="ChEBI" id="CHEBI:58272"/>
    </ligand>
</feature>
<organism evidence="15 16">
    <name type="scientific">Neolewinella agarilytica</name>
    <dbReference type="NCBI Taxonomy" id="478744"/>
    <lineage>
        <taxon>Bacteria</taxon>
        <taxon>Pseudomonadati</taxon>
        <taxon>Bacteroidota</taxon>
        <taxon>Saprospiria</taxon>
        <taxon>Saprospirales</taxon>
        <taxon>Lewinellaceae</taxon>
        <taxon>Neolewinella</taxon>
    </lineage>
</organism>
<evidence type="ECO:0000256" key="6">
    <source>
        <dbReference type="ARBA" id="ARBA00022679"/>
    </source>
</evidence>
<dbReference type="PROSITE" id="PS00111">
    <property type="entry name" value="PGLYCERATE_KINASE"/>
    <property type="match status" value="1"/>
</dbReference>
<accession>A0A1H9L7L3</accession>
<comment type="similarity">
    <text evidence="3 11 14">Belongs to the phosphoglycerate kinase family.</text>
</comment>
<comment type="subunit">
    <text evidence="11">Monomer.</text>
</comment>
<keyword evidence="7 11" id="KW-0547">Nucleotide-binding</keyword>
<comment type="catalytic activity">
    <reaction evidence="1 11 14">
        <text>(2R)-3-phosphoglycerate + ATP = (2R)-3-phospho-glyceroyl phosphate + ADP</text>
        <dbReference type="Rhea" id="RHEA:14801"/>
        <dbReference type="ChEBI" id="CHEBI:30616"/>
        <dbReference type="ChEBI" id="CHEBI:57604"/>
        <dbReference type="ChEBI" id="CHEBI:58272"/>
        <dbReference type="ChEBI" id="CHEBI:456216"/>
        <dbReference type="EC" id="2.7.2.3"/>
    </reaction>
</comment>
<dbReference type="PANTHER" id="PTHR11406">
    <property type="entry name" value="PHOSPHOGLYCERATE KINASE"/>
    <property type="match status" value="1"/>
</dbReference>
<evidence type="ECO:0000313" key="16">
    <source>
        <dbReference type="Proteomes" id="UP000199021"/>
    </source>
</evidence>
<evidence type="ECO:0000256" key="4">
    <source>
        <dbReference type="ARBA" id="ARBA00013061"/>
    </source>
</evidence>
<dbReference type="Gene3D" id="3.40.50.1260">
    <property type="entry name" value="Phosphoglycerate kinase, N-terminal domain"/>
    <property type="match status" value="2"/>
</dbReference>
<dbReference type="CDD" id="cd00318">
    <property type="entry name" value="Phosphoglycerate_kinase"/>
    <property type="match status" value="1"/>
</dbReference>
<proteinExistence type="inferred from homology"/>
<dbReference type="FunCoup" id="A0A1H9L7L3">
    <property type="interactions" value="422"/>
</dbReference>
<dbReference type="AlphaFoldDB" id="A0A1H9L7L3"/>
<dbReference type="PIRSF" id="PIRSF000724">
    <property type="entry name" value="Pgk"/>
    <property type="match status" value="1"/>
</dbReference>
<dbReference type="OrthoDB" id="9808460at2"/>
<comment type="subcellular location">
    <subcellularLocation>
        <location evidence="11">Cytoplasm</location>
    </subcellularLocation>
</comment>
<dbReference type="InterPro" id="IPR015824">
    <property type="entry name" value="Phosphoglycerate_kinase_N"/>
</dbReference>
<evidence type="ECO:0000256" key="3">
    <source>
        <dbReference type="ARBA" id="ARBA00008982"/>
    </source>
</evidence>
<evidence type="ECO:0000256" key="10">
    <source>
        <dbReference type="ARBA" id="ARBA00023152"/>
    </source>
</evidence>
<feature type="binding site" evidence="12">
    <location>
        <position position="156"/>
    </location>
    <ligand>
        <name>(2R)-3-phosphoglycerate</name>
        <dbReference type="ChEBI" id="CHEBI:58272"/>
    </ligand>
</feature>
<dbReference type="InParanoid" id="A0A1H9L7L3"/>
<dbReference type="RefSeq" id="WP_090171422.1">
    <property type="nucleotide sequence ID" value="NZ_FOFB01000023.1"/>
</dbReference>
<keyword evidence="9 11" id="KW-0067">ATP-binding</keyword>
<dbReference type="UniPathway" id="UPA00109">
    <property type="reaction ID" value="UER00185"/>
</dbReference>
<evidence type="ECO:0000256" key="12">
    <source>
        <dbReference type="PIRSR" id="PIRSR000724-1"/>
    </source>
</evidence>
<dbReference type="GO" id="GO:0005829">
    <property type="term" value="C:cytosol"/>
    <property type="evidence" value="ECO:0007669"/>
    <property type="project" value="TreeGrafter"/>
</dbReference>
<keyword evidence="8 11" id="KW-0418">Kinase</keyword>
<dbReference type="Pfam" id="PF00162">
    <property type="entry name" value="PGK"/>
    <property type="match status" value="1"/>
</dbReference>
<keyword evidence="16" id="KW-1185">Reference proteome</keyword>
<evidence type="ECO:0000256" key="8">
    <source>
        <dbReference type="ARBA" id="ARBA00022777"/>
    </source>
</evidence>
<comment type="pathway">
    <text evidence="2 11">Carbohydrate degradation; glycolysis; pyruvate from D-glyceraldehyde 3-phosphate: step 2/5.</text>
</comment>
<dbReference type="FunFam" id="3.40.50.1260:FF:000006">
    <property type="entry name" value="Phosphoglycerate kinase"/>
    <property type="match status" value="1"/>
</dbReference>
<feature type="binding site" evidence="11">
    <location>
        <position position="123"/>
    </location>
    <ligand>
        <name>substrate</name>
    </ligand>
</feature>
<dbReference type="FunFam" id="3.40.50.1260:FF:000007">
    <property type="entry name" value="Phosphoglycerate kinase"/>
    <property type="match status" value="1"/>
</dbReference>
<sequence>MSLKDLDLSGKKVLVRVDFNVPLDGDKKITDDTRIVKAVPTIQYLLEQGAAVILMSHLGRPQKKKNEDGTINKEAFSLAPVVQTLEDHVGCQVNFVADTIGEEAKAAVAALESGQILLLENTRFYAGEEKGDEDLAKAMAALADVYVNDAFGAAHREHASTATVARFFDAEAKSFGFLIESELAGAEKLLNSPEHPVTAIVGGAKVSDKILLLEKLLDFADNIIIGGAMAYTFSLAQGGKVGKSLVERDKTDKALELLEKAKANNTNIYLPVDTKVGKDFANETPSDVVAAGEIGDEWEGLDIGPQSILNFSEVIADSKSILWNGPMGVFEMSNFAIGTNAIANAVAKATQENNAYSLIGGGDSVSAINQAGLASKVSFVSTGGGAMLELLEGKVLPGIKAIQG</sequence>
<dbReference type="InterPro" id="IPR015911">
    <property type="entry name" value="Phosphoglycerate_kinase_CS"/>
</dbReference>
<dbReference type="EMBL" id="FOFB01000023">
    <property type="protein sequence ID" value="SER07298.1"/>
    <property type="molecule type" value="Genomic_DNA"/>
</dbReference>
<evidence type="ECO:0000256" key="5">
    <source>
        <dbReference type="ARBA" id="ARBA00016471"/>
    </source>
</evidence>
<feature type="binding site" evidence="11 13">
    <location>
        <position position="209"/>
    </location>
    <ligand>
        <name>ATP</name>
        <dbReference type="ChEBI" id="CHEBI:30616"/>
    </ligand>
</feature>
<dbReference type="GO" id="GO:0006096">
    <property type="term" value="P:glycolytic process"/>
    <property type="evidence" value="ECO:0007669"/>
    <property type="project" value="UniProtKB-UniRule"/>
</dbReference>
<evidence type="ECO:0000256" key="9">
    <source>
        <dbReference type="ARBA" id="ARBA00022840"/>
    </source>
</evidence>
<dbReference type="PANTHER" id="PTHR11406:SF23">
    <property type="entry name" value="PHOSPHOGLYCERATE KINASE 1, CHLOROPLASTIC-RELATED"/>
    <property type="match status" value="1"/>
</dbReference>
<evidence type="ECO:0000256" key="14">
    <source>
        <dbReference type="RuleBase" id="RU000532"/>
    </source>
</evidence>
<dbReference type="HAMAP" id="MF_00145">
    <property type="entry name" value="Phosphoglyc_kinase"/>
    <property type="match status" value="1"/>
</dbReference>
<keyword evidence="10 11" id="KW-0324">Glycolysis</keyword>
<evidence type="ECO:0000256" key="13">
    <source>
        <dbReference type="PIRSR" id="PIRSR000724-2"/>
    </source>
</evidence>
<dbReference type="GO" id="GO:0006094">
    <property type="term" value="P:gluconeogenesis"/>
    <property type="evidence" value="ECO:0007669"/>
    <property type="project" value="TreeGrafter"/>
</dbReference>
<dbReference type="GO" id="GO:0043531">
    <property type="term" value="F:ADP binding"/>
    <property type="evidence" value="ECO:0007669"/>
    <property type="project" value="TreeGrafter"/>
</dbReference>
<dbReference type="EC" id="2.7.2.3" evidence="4 11"/>
<feature type="binding site" evidence="11">
    <location>
        <position position="156"/>
    </location>
    <ligand>
        <name>substrate</name>
    </ligand>
</feature>
<feature type="binding site" evidence="11">
    <location>
        <position position="300"/>
    </location>
    <ligand>
        <name>ATP</name>
        <dbReference type="ChEBI" id="CHEBI:30616"/>
    </ligand>
</feature>
<evidence type="ECO:0000256" key="2">
    <source>
        <dbReference type="ARBA" id="ARBA00004838"/>
    </source>
</evidence>
<evidence type="ECO:0000313" key="15">
    <source>
        <dbReference type="EMBL" id="SER07298.1"/>
    </source>
</evidence>
<evidence type="ECO:0000256" key="7">
    <source>
        <dbReference type="ARBA" id="ARBA00022741"/>
    </source>
</evidence>
<dbReference type="GO" id="GO:0005524">
    <property type="term" value="F:ATP binding"/>
    <property type="evidence" value="ECO:0007669"/>
    <property type="project" value="UniProtKB-KW"/>
</dbReference>
<evidence type="ECO:0000256" key="11">
    <source>
        <dbReference type="HAMAP-Rule" id="MF_00145"/>
    </source>
</evidence>
<feature type="binding site" evidence="11 12">
    <location>
        <begin position="18"/>
        <end position="20"/>
    </location>
    <ligand>
        <name>substrate</name>
    </ligand>
</feature>
<feature type="binding site" evidence="11 12">
    <location>
        <begin position="57"/>
        <end position="60"/>
    </location>
    <ligand>
        <name>substrate</name>
    </ligand>
</feature>
<dbReference type="PRINTS" id="PR00477">
    <property type="entry name" value="PHGLYCKINASE"/>
</dbReference>
<dbReference type="STRING" id="478744.SAMN05444359_12335"/>
<feature type="binding site" evidence="11">
    <location>
        <position position="34"/>
    </location>
    <ligand>
        <name>substrate</name>
    </ligand>
</feature>
<feature type="binding site" evidence="12">
    <location>
        <position position="34"/>
    </location>
    <ligand>
        <name>(2R)-3-phosphoglycerate</name>
        <dbReference type="ChEBI" id="CHEBI:58272"/>
    </ligand>
</feature>
<dbReference type="Proteomes" id="UP000199021">
    <property type="component" value="Unassembled WGS sequence"/>
</dbReference>
<name>A0A1H9L7L3_9BACT</name>
<keyword evidence="11" id="KW-0963">Cytoplasm</keyword>
<gene>
    <name evidence="11" type="primary">pgk</name>
    <name evidence="15" type="ORF">SAMN05444359_12335</name>
</gene>
<feature type="binding site" evidence="11 13">
    <location>
        <begin position="361"/>
        <end position="364"/>
    </location>
    <ligand>
        <name>ATP</name>
        <dbReference type="ChEBI" id="CHEBI:30616"/>
    </ligand>
</feature>
<evidence type="ECO:0000256" key="1">
    <source>
        <dbReference type="ARBA" id="ARBA00000642"/>
    </source>
</evidence>
<reference evidence="16" key="1">
    <citation type="submission" date="2016-10" db="EMBL/GenBank/DDBJ databases">
        <authorList>
            <person name="Varghese N."/>
            <person name="Submissions S."/>
        </authorList>
    </citation>
    <scope>NUCLEOTIDE SEQUENCE [LARGE SCALE GENOMIC DNA]</scope>
    <source>
        <strain evidence="16">DSM 24740</strain>
    </source>
</reference>
<dbReference type="GO" id="GO:0004618">
    <property type="term" value="F:phosphoglycerate kinase activity"/>
    <property type="evidence" value="ECO:0007669"/>
    <property type="project" value="UniProtKB-UniRule"/>
</dbReference>
<protein>
    <recommendedName>
        <fullName evidence="5 11">Phosphoglycerate kinase</fullName>
        <ecNumber evidence="4 11">2.7.2.3</ecNumber>
    </recommendedName>
</protein>
<feature type="binding site" evidence="11 13">
    <location>
        <position position="331"/>
    </location>
    <ligand>
        <name>ATP</name>
        <dbReference type="ChEBI" id="CHEBI:30616"/>
    </ligand>
</feature>
<keyword evidence="6 11" id="KW-0808">Transferase</keyword>
<dbReference type="InterPro" id="IPR036043">
    <property type="entry name" value="Phosphoglycerate_kinase_sf"/>
</dbReference>
<dbReference type="SUPFAM" id="SSF53748">
    <property type="entry name" value="Phosphoglycerate kinase"/>
    <property type="match status" value="1"/>
</dbReference>